<name>A0ACC1WR08_MELAZ</name>
<protein>
    <submittedName>
        <fullName evidence="1">Protein kinase superfamily protein</fullName>
    </submittedName>
</protein>
<evidence type="ECO:0000313" key="1">
    <source>
        <dbReference type="EMBL" id="KAJ4701478.1"/>
    </source>
</evidence>
<dbReference type="Proteomes" id="UP001164539">
    <property type="component" value="Chromosome 14"/>
</dbReference>
<sequence length="904" mass="101130">MPHRTTYFFPRQFPDRGFDASANKQLLENHEKKTVKETFDIENDRKSPSTTTKNLKNSALSDLFTSGDEKFQAKKQQFAAFCDWLTEKKGERSGHVKSSSRLSSSDEDRELLLPTPDLVVAVPETVTNNDRNFDRQVSLQRLSSGSSYAGSSLFSGTTLDGNFSSDVKDTSTRATASRQEVGEDENKDSLAQKTQESYMLQLTLARRLTLQASLVSEPVVLQECELDVADAETVSYRLWVSGCLSYSDKISDGFYNILGMNPYLWVMCNDLEEGTRLPSLMSLREIEPSETSMEVVLIDRHGDSRLKELEDKAQELYCASENTLVLVEKLGKLVAICMGGTFPVEQGDLHKRWKVVSKRLRKFRKCIVLPIGSLSMGLCRHRAILFKKLADYIGLPCRIARGCKYCEADHRSSCLVKIEDDRRSPREYVVDLVGEPGNVHGPDSSINGGFLSSMPSPFRISDLKDFQQPYMDNSSYSKILDSSNTRVFPESPPYSGCKDKGQKLDSGLHESSKASICNPVDQASKEKESSLVPLRLEAGLETLDVAAGASIEKYASLVEENVTQQTYKEEVIVSGSSVRSTIVKQPKANLSSQVDKEDEGKLEKRGKLPASAIPKYLNLEPSLAMDWLEISWDELHIKERVGAGSFGTVHRAEWHGSDVAVKVLTVQDFHDDQLKEFLREVAIMKRVRHPNVVLFMGAVTKRPHLSIVTEYLPRGSLYRLIHRPTAGEMLDQRRRLRMALDVAKGINYLHNLNPPILHWDLKSPNLLVDKNWTVKVCDFGLSRFKANTFISSKSVAGTPEWMAPEFLRGEPSNEKSDVYSFGVILWELITMQQPWSGLSPAQVVGAVAFQNRRLSIPQNASTALVSLMESCWADDPVQRPSFGSIVESLKKLLKSPAQLIQMGG</sequence>
<reference evidence="1 2" key="1">
    <citation type="journal article" date="2023" name="Science">
        <title>Complex scaffold remodeling in plant triterpene biosynthesis.</title>
        <authorList>
            <person name="De La Pena R."/>
            <person name="Hodgson H."/>
            <person name="Liu J.C."/>
            <person name="Stephenson M.J."/>
            <person name="Martin A.C."/>
            <person name="Owen C."/>
            <person name="Harkess A."/>
            <person name="Leebens-Mack J."/>
            <person name="Jimenez L.E."/>
            <person name="Osbourn A."/>
            <person name="Sattely E.S."/>
        </authorList>
    </citation>
    <scope>NUCLEOTIDE SEQUENCE [LARGE SCALE GENOMIC DNA]</scope>
    <source>
        <strain evidence="2">cv. JPN11</strain>
        <tissue evidence="1">Leaf</tissue>
    </source>
</reference>
<keyword evidence="1" id="KW-0418">Kinase</keyword>
<keyword evidence="1" id="KW-0808">Transferase</keyword>
<proteinExistence type="predicted"/>
<evidence type="ECO:0000313" key="2">
    <source>
        <dbReference type="Proteomes" id="UP001164539"/>
    </source>
</evidence>
<dbReference type="EMBL" id="CM051407">
    <property type="protein sequence ID" value="KAJ4701478.1"/>
    <property type="molecule type" value="Genomic_DNA"/>
</dbReference>
<accession>A0ACC1WR08</accession>
<organism evidence="1 2">
    <name type="scientific">Melia azedarach</name>
    <name type="common">Chinaberry tree</name>
    <dbReference type="NCBI Taxonomy" id="155640"/>
    <lineage>
        <taxon>Eukaryota</taxon>
        <taxon>Viridiplantae</taxon>
        <taxon>Streptophyta</taxon>
        <taxon>Embryophyta</taxon>
        <taxon>Tracheophyta</taxon>
        <taxon>Spermatophyta</taxon>
        <taxon>Magnoliopsida</taxon>
        <taxon>eudicotyledons</taxon>
        <taxon>Gunneridae</taxon>
        <taxon>Pentapetalae</taxon>
        <taxon>rosids</taxon>
        <taxon>malvids</taxon>
        <taxon>Sapindales</taxon>
        <taxon>Meliaceae</taxon>
        <taxon>Melia</taxon>
    </lineage>
</organism>
<keyword evidence="2" id="KW-1185">Reference proteome</keyword>
<comment type="caution">
    <text evidence="1">The sequence shown here is derived from an EMBL/GenBank/DDBJ whole genome shotgun (WGS) entry which is preliminary data.</text>
</comment>
<gene>
    <name evidence="1" type="ORF">OWV82_024715</name>
</gene>